<dbReference type="CDD" id="cd06173">
    <property type="entry name" value="MFS_MefA_like"/>
    <property type="match status" value="1"/>
</dbReference>
<evidence type="ECO:0000256" key="5">
    <source>
        <dbReference type="ARBA" id="ARBA00023136"/>
    </source>
</evidence>
<evidence type="ECO:0000256" key="1">
    <source>
        <dbReference type="ARBA" id="ARBA00004651"/>
    </source>
</evidence>
<organism evidence="7 8">
    <name type="scientific">Kribbella karoonensis</name>
    <dbReference type="NCBI Taxonomy" id="324851"/>
    <lineage>
        <taxon>Bacteria</taxon>
        <taxon>Bacillati</taxon>
        <taxon>Actinomycetota</taxon>
        <taxon>Actinomycetes</taxon>
        <taxon>Propionibacteriales</taxon>
        <taxon>Kribbellaceae</taxon>
        <taxon>Kribbella</taxon>
    </lineage>
</organism>
<evidence type="ECO:0000256" key="4">
    <source>
        <dbReference type="ARBA" id="ARBA00022989"/>
    </source>
</evidence>
<keyword evidence="2" id="KW-1003">Cell membrane</keyword>
<evidence type="ECO:0000256" key="6">
    <source>
        <dbReference type="SAM" id="Phobius"/>
    </source>
</evidence>
<dbReference type="EMBL" id="BAAAND010000008">
    <property type="protein sequence ID" value="GAA1600338.1"/>
    <property type="molecule type" value="Genomic_DNA"/>
</dbReference>
<reference evidence="7 8" key="1">
    <citation type="journal article" date="2019" name="Int. J. Syst. Evol. Microbiol.">
        <title>The Global Catalogue of Microorganisms (GCM) 10K type strain sequencing project: providing services to taxonomists for standard genome sequencing and annotation.</title>
        <authorList>
            <consortium name="The Broad Institute Genomics Platform"/>
            <consortium name="The Broad Institute Genome Sequencing Center for Infectious Disease"/>
            <person name="Wu L."/>
            <person name="Ma J."/>
        </authorList>
    </citation>
    <scope>NUCLEOTIDE SEQUENCE [LARGE SCALE GENOMIC DNA]</scope>
    <source>
        <strain evidence="7 8">JCM 14304</strain>
    </source>
</reference>
<keyword evidence="3 6" id="KW-0812">Transmembrane</keyword>
<dbReference type="PANTHER" id="PTHR23513:SF17">
    <property type="entry name" value="MEMBRANE PROTEIN"/>
    <property type="match status" value="1"/>
</dbReference>
<evidence type="ECO:0000313" key="7">
    <source>
        <dbReference type="EMBL" id="GAA1600338.1"/>
    </source>
</evidence>
<feature type="transmembrane region" description="Helical" evidence="6">
    <location>
        <begin position="35"/>
        <end position="55"/>
    </location>
</feature>
<dbReference type="SUPFAM" id="SSF103473">
    <property type="entry name" value="MFS general substrate transporter"/>
    <property type="match status" value="1"/>
</dbReference>
<feature type="transmembrane region" description="Helical" evidence="6">
    <location>
        <begin position="350"/>
        <end position="376"/>
    </location>
</feature>
<accession>A0ABN2E9H7</accession>
<keyword evidence="4 6" id="KW-1133">Transmembrane helix</keyword>
<dbReference type="Proteomes" id="UP001500190">
    <property type="component" value="Unassembled WGS sequence"/>
</dbReference>
<comment type="caution">
    <text evidence="7">The sequence shown here is derived from an EMBL/GenBank/DDBJ whole genome shotgun (WGS) entry which is preliminary data.</text>
</comment>
<name>A0ABN2E9H7_9ACTN</name>
<dbReference type="Gene3D" id="1.20.1250.20">
    <property type="entry name" value="MFS general substrate transporter like domains"/>
    <property type="match status" value="1"/>
</dbReference>
<proteinExistence type="predicted"/>
<gene>
    <name evidence="7" type="ORF">GCM10009742_55380</name>
</gene>
<keyword evidence="5 6" id="KW-0472">Membrane</keyword>
<dbReference type="PANTHER" id="PTHR23513">
    <property type="entry name" value="INTEGRAL MEMBRANE EFFLUX PROTEIN-RELATED"/>
    <property type="match status" value="1"/>
</dbReference>
<feature type="transmembrane region" description="Helical" evidence="6">
    <location>
        <begin position="158"/>
        <end position="178"/>
    </location>
</feature>
<feature type="transmembrane region" description="Helical" evidence="6">
    <location>
        <begin position="276"/>
        <end position="304"/>
    </location>
</feature>
<dbReference type="Pfam" id="PF07690">
    <property type="entry name" value="MFS_1"/>
    <property type="match status" value="1"/>
</dbReference>
<comment type="subcellular location">
    <subcellularLocation>
        <location evidence="1">Cell membrane</location>
        <topology evidence="1">Multi-pass membrane protein</topology>
    </subcellularLocation>
</comment>
<evidence type="ECO:0000313" key="8">
    <source>
        <dbReference type="Proteomes" id="UP001500190"/>
    </source>
</evidence>
<evidence type="ECO:0000256" key="3">
    <source>
        <dbReference type="ARBA" id="ARBA00022692"/>
    </source>
</evidence>
<protein>
    <submittedName>
        <fullName evidence="7">MFS transporter</fullName>
    </submittedName>
</protein>
<evidence type="ECO:0000256" key="2">
    <source>
        <dbReference type="ARBA" id="ARBA00022475"/>
    </source>
</evidence>
<dbReference type="InterPro" id="IPR011701">
    <property type="entry name" value="MFS"/>
</dbReference>
<sequence>MHGWILSAGISWAGDVAWYVGLAWSAAQVTTPAGAGLVMGIGALPKALILLYGGALADRLDGRRTMILANLARIVVLVAASAAVLVWGLSLGLLVAVAVVFGAVDALYTPASGTLPRRMVRSEDLVKLSAGTQLATRLATFAGAPLGGLLVAHGGLVTVMLVDAASFVVIALALAFVVKPRLPQPASSGRSVRADLRDGFAYLKRDVRARTLVIAFSGLNLCVGPVLAVGLVQRTHQAGWGPAWYGWFEACSGIAAAAGALVAIRWKPADLARSGLLALVVQAAGCAMIGVVPRLAVFVAMAMIGCTAGIASAQLSAAFQQSVDPSYLGRSFSIVNLSDEALMPLAMTGFGALISLSSISVACGVVGVLFALLMLWAATRVHVDSAGARLGERT</sequence>
<keyword evidence="8" id="KW-1185">Reference proteome</keyword>
<dbReference type="InterPro" id="IPR036259">
    <property type="entry name" value="MFS_trans_sf"/>
</dbReference>
<feature type="transmembrane region" description="Helical" evidence="6">
    <location>
        <begin position="212"/>
        <end position="232"/>
    </location>
</feature>
<feature type="transmembrane region" description="Helical" evidence="6">
    <location>
        <begin position="244"/>
        <end position="264"/>
    </location>
</feature>